<gene>
    <name evidence="1" type="ORF">EXIGLDRAFT_721630</name>
</gene>
<sequence length="77" mass="8173">MRPPPGLPAPAACVVPLEVARSKKAWWRYHALASTEEHTIATAGYTSPSTTLGRRRASPVTGARAIASQRAHIACVP</sequence>
<proteinExistence type="predicted"/>
<dbReference type="InParanoid" id="A0A165FKJ9"/>
<keyword evidence="2" id="KW-1185">Reference proteome</keyword>
<evidence type="ECO:0000313" key="2">
    <source>
        <dbReference type="Proteomes" id="UP000077266"/>
    </source>
</evidence>
<name>A0A165FKJ9_EXIGL</name>
<evidence type="ECO:0000313" key="1">
    <source>
        <dbReference type="EMBL" id="KZV89144.1"/>
    </source>
</evidence>
<reference evidence="1 2" key="1">
    <citation type="journal article" date="2016" name="Mol. Biol. Evol.">
        <title>Comparative Genomics of Early-Diverging Mushroom-Forming Fungi Provides Insights into the Origins of Lignocellulose Decay Capabilities.</title>
        <authorList>
            <person name="Nagy L.G."/>
            <person name="Riley R."/>
            <person name="Tritt A."/>
            <person name="Adam C."/>
            <person name="Daum C."/>
            <person name="Floudas D."/>
            <person name="Sun H."/>
            <person name="Yadav J.S."/>
            <person name="Pangilinan J."/>
            <person name="Larsson K.H."/>
            <person name="Matsuura K."/>
            <person name="Barry K."/>
            <person name="Labutti K."/>
            <person name="Kuo R."/>
            <person name="Ohm R.A."/>
            <person name="Bhattacharya S.S."/>
            <person name="Shirouzu T."/>
            <person name="Yoshinaga Y."/>
            <person name="Martin F.M."/>
            <person name="Grigoriev I.V."/>
            <person name="Hibbett D.S."/>
        </authorList>
    </citation>
    <scope>NUCLEOTIDE SEQUENCE [LARGE SCALE GENOMIC DNA]</scope>
    <source>
        <strain evidence="1 2">HHB12029</strain>
    </source>
</reference>
<dbReference type="EMBL" id="KV426080">
    <property type="protein sequence ID" value="KZV89144.1"/>
    <property type="molecule type" value="Genomic_DNA"/>
</dbReference>
<organism evidence="1 2">
    <name type="scientific">Exidia glandulosa HHB12029</name>
    <dbReference type="NCBI Taxonomy" id="1314781"/>
    <lineage>
        <taxon>Eukaryota</taxon>
        <taxon>Fungi</taxon>
        <taxon>Dikarya</taxon>
        <taxon>Basidiomycota</taxon>
        <taxon>Agaricomycotina</taxon>
        <taxon>Agaricomycetes</taxon>
        <taxon>Auriculariales</taxon>
        <taxon>Exidiaceae</taxon>
        <taxon>Exidia</taxon>
    </lineage>
</organism>
<dbReference type="Proteomes" id="UP000077266">
    <property type="component" value="Unassembled WGS sequence"/>
</dbReference>
<protein>
    <submittedName>
        <fullName evidence="1">Uncharacterized protein</fullName>
    </submittedName>
</protein>
<accession>A0A165FKJ9</accession>
<dbReference type="AlphaFoldDB" id="A0A165FKJ9"/>